<dbReference type="InterPro" id="IPR004827">
    <property type="entry name" value="bZIP"/>
</dbReference>
<evidence type="ECO:0000313" key="9">
    <source>
        <dbReference type="WBParaSite" id="Gr19_v10_g8823.t1"/>
    </source>
</evidence>
<dbReference type="PANTHER" id="PTHR46004:SF3">
    <property type="entry name" value="CYCLIC AMP RESPONSE ELEMENT-BINDING PROTEIN A"/>
    <property type="match status" value="1"/>
</dbReference>
<keyword evidence="5" id="KW-0539">Nucleus</keyword>
<dbReference type="AlphaFoldDB" id="A0A914IAL4"/>
<dbReference type="Pfam" id="PF00170">
    <property type="entry name" value="bZIP_1"/>
    <property type="match status" value="1"/>
</dbReference>
<reference evidence="9" key="1">
    <citation type="submission" date="2022-11" db="UniProtKB">
        <authorList>
            <consortium name="WormBaseParasite"/>
        </authorList>
    </citation>
    <scope>IDENTIFICATION</scope>
</reference>
<dbReference type="WBParaSite" id="Gr19_v10_g8823.t1">
    <property type="protein sequence ID" value="Gr19_v10_g8823.t1"/>
    <property type="gene ID" value="Gr19_v10_g8823"/>
</dbReference>
<name>A0A914IAL4_GLORO</name>
<evidence type="ECO:0000256" key="6">
    <source>
        <dbReference type="SAM" id="MobiDB-lite"/>
    </source>
</evidence>
<dbReference type="PANTHER" id="PTHR46004">
    <property type="entry name" value="CYCLIC AMP RESPONSE ELEMENT-BINDING PROTEIN A"/>
    <property type="match status" value="1"/>
</dbReference>
<dbReference type="CDD" id="cd14689">
    <property type="entry name" value="bZIP_CREB3"/>
    <property type="match status" value="1"/>
</dbReference>
<dbReference type="GO" id="GO:0000981">
    <property type="term" value="F:DNA-binding transcription factor activity, RNA polymerase II-specific"/>
    <property type="evidence" value="ECO:0007669"/>
    <property type="project" value="TreeGrafter"/>
</dbReference>
<evidence type="ECO:0000259" key="7">
    <source>
        <dbReference type="PROSITE" id="PS50217"/>
    </source>
</evidence>
<feature type="region of interest" description="Disordered" evidence="6">
    <location>
        <begin position="315"/>
        <end position="335"/>
    </location>
</feature>
<dbReference type="GO" id="GO:0005634">
    <property type="term" value="C:nucleus"/>
    <property type="evidence" value="ECO:0007669"/>
    <property type="project" value="UniProtKB-SubCell"/>
</dbReference>
<evidence type="ECO:0000313" key="8">
    <source>
        <dbReference type="Proteomes" id="UP000887572"/>
    </source>
</evidence>
<proteinExistence type="predicted"/>
<dbReference type="GO" id="GO:0035497">
    <property type="term" value="F:cAMP response element binding"/>
    <property type="evidence" value="ECO:0007669"/>
    <property type="project" value="TreeGrafter"/>
</dbReference>
<dbReference type="PROSITE" id="PS00036">
    <property type="entry name" value="BZIP_BASIC"/>
    <property type="match status" value="1"/>
</dbReference>
<evidence type="ECO:0000256" key="5">
    <source>
        <dbReference type="ARBA" id="ARBA00023242"/>
    </source>
</evidence>
<dbReference type="Gene3D" id="1.20.5.170">
    <property type="match status" value="1"/>
</dbReference>
<keyword evidence="3" id="KW-0238">DNA-binding</keyword>
<evidence type="ECO:0000256" key="1">
    <source>
        <dbReference type="ARBA" id="ARBA00004123"/>
    </source>
</evidence>
<dbReference type="PROSITE" id="PS50217">
    <property type="entry name" value="BZIP"/>
    <property type="match status" value="1"/>
</dbReference>
<evidence type="ECO:0000256" key="2">
    <source>
        <dbReference type="ARBA" id="ARBA00023015"/>
    </source>
</evidence>
<feature type="compositionally biased region" description="Low complexity" evidence="6">
    <location>
        <begin position="349"/>
        <end position="362"/>
    </location>
</feature>
<sequence>MEAPAGSISGVLGCPLAPTFLSFPHETMFGQHPHNTVITHGKESTVTHGETTVALGEMLGPIGRRSIGLLETKRSSSTDSEASTPAAVHSQNYIDENSLLQQQQQQQHLNGLIRTDKRPMEEDCWADLSAIGGTGTTATVVRDAFLGGFAPHTSPASPPSTTLAGSEFYETASGTNPILEDAFLSMTPNSLLDIRCGHFTTTAPSIDAAASSHHFRDAGSVGISPCSSSTQISSISSSDDSTTHPLQQHQLFPTHYALQQHPSSSSAFVSGIFHPSFYPLGPSLANVQQLHDGIGEGLIAFDKVEEQHHLQLHPQSGELGHGQDEGDNESGDMKPPLFIMTELDKKQNQKQNHAEQQQQQQHSLMEMAEHHQHHFDELEENGGDLLGSLSPPPPPLTPPSKTRSKMHDLALKYRLITSQNIRGQGSVLLSAEEKRTLIQEGFPIPTKLPLMREEEEALKIVRRKIKNKLSAQESRRKRKEYMDMLEKRVHAYFADNTQLRQKVRQLEVQNRFLSTQLQRVHGQNGDEQQHQQQQQQQQQQHEMDDGRCLFCFRAQKGQEHYTELIQ</sequence>
<feature type="region of interest" description="Disordered" evidence="6">
    <location>
        <begin position="345"/>
        <end position="364"/>
    </location>
</feature>
<feature type="domain" description="BZIP" evidence="7">
    <location>
        <begin position="457"/>
        <end position="520"/>
    </location>
</feature>
<feature type="region of interest" description="Disordered" evidence="6">
    <location>
        <begin position="380"/>
        <end position="403"/>
    </location>
</feature>
<keyword evidence="2" id="KW-0805">Transcription regulation</keyword>
<feature type="compositionally biased region" description="Low complexity" evidence="6">
    <location>
        <begin position="530"/>
        <end position="540"/>
    </location>
</feature>
<protein>
    <submittedName>
        <fullName evidence="9">BZIP domain-containing protein</fullName>
    </submittedName>
</protein>
<keyword evidence="4" id="KW-0804">Transcription</keyword>
<dbReference type="SUPFAM" id="SSF57959">
    <property type="entry name" value="Leucine zipper domain"/>
    <property type="match status" value="1"/>
</dbReference>
<comment type="subcellular location">
    <subcellularLocation>
        <location evidence="1">Nucleus</location>
    </subcellularLocation>
</comment>
<evidence type="ECO:0000256" key="3">
    <source>
        <dbReference type="ARBA" id="ARBA00023125"/>
    </source>
</evidence>
<dbReference type="SMART" id="SM00338">
    <property type="entry name" value="BRLZ"/>
    <property type="match status" value="1"/>
</dbReference>
<feature type="region of interest" description="Disordered" evidence="6">
    <location>
        <begin position="518"/>
        <end position="540"/>
    </location>
</feature>
<dbReference type="Proteomes" id="UP000887572">
    <property type="component" value="Unplaced"/>
</dbReference>
<accession>A0A914IAL4</accession>
<evidence type="ECO:0000256" key="4">
    <source>
        <dbReference type="ARBA" id="ARBA00023163"/>
    </source>
</evidence>
<keyword evidence="8" id="KW-1185">Reference proteome</keyword>
<dbReference type="InterPro" id="IPR046347">
    <property type="entry name" value="bZIP_sf"/>
</dbReference>
<organism evidence="8 9">
    <name type="scientific">Globodera rostochiensis</name>
    <name type="common">Golden nematode worm</name>
    <name type="synonym">Heterodera rostochiensis</name>
    <dbReference type="NCBI Taxonomy" id="31243"/>
    <lineage>
        <taxon>Eukaryota</taxon>
        <taxon>Metazoa</taxon>
        <taxon>Ecdysozoa</taxon>
        <taxon>Nematoda</taxon>
        <taxon>Chromadorea</taxon>
        <taxon>Rhabditida</taxon>
        <taxon>Tylenchina</taxon>
        <taxon>Tylenchomorpha</taxon>
        <taxon>Tylenchoidea</taxon>
        <taxon>Heteroderidae</taxon>
        <taxon>Heteroderinae</taxon>
        <taxon>Globodera</taxon>
    </lineage>
</organism>